<organism evidence="8 9">
    <name type="scientific">Dissostichus eleginoides</name>
    <name type="common">Patagonian toothfish</name>
    <name type="synonym">Dissostichus amissus</name>
    <dbReference type="NCBI Taxonomy" id="100907"/>
    <lineage>
        <taxon>Eukaryota</taxon>
        <taxon>Metazoa</taxon>
        <taxon>Chordata</taxon>
        <taxon>Craniata</taxon>
        <taxon>Vertebrata</taxon>
        <taxon>Euteleostomi</taxon>
        <taxon>Actinopterygii</taxon>
        <taxon>Neopterygii</taxon>
        <taxon>Teleostei</taxon>
        <taxon>Neoteleostei</taxon>
        <taxon>Acanthomorphata</taxon>
        <taxon>Eupercaria</taxon>
        <taxon>Perciformes</taxon>
        <taxon>Notothenioidei</taxon>
        <taxon>Nototheniidae</taxon>
        <taxon>Dissostichus</taxon>
    </lineage>
</organism>
<dbReference type="InterPro" id="IPR044066">
    <property type="entry name" value="TRIAD_supradom"/>
</dbReference>
<keyword evidence="4" id="KW-0863">Zinc-finger</keyword>
<reference evidence="8" key="1">
    <citation type="submission" date="2023-04" db="EMBL/GenBank/DDBJ databases">
        <title>Chromosome-level genome of Chaenocephalus aceratus.</title>
        <authorList>
            <person name="Park H."/>
        </authorList>
    </citation>
    <scope>NUCLEOTIDE SEQUENCE</scope>
    <source>
        <strain evidence="8">DE</strain>
        <tissue evidence="8">Muscle</tissue>
    </source>
</reference>
<keyword evidence="2" id="KW-0479">Metal-binding</keyword>
<evidence type="ECO:0000256" key="1">
    <source>
        <dbReference type="ARBA" id="ARBA00022679"/>
    </source>
</evidence>
<feature type="domain" description="RING-type" evidence="7">
    <location>
        <begin position="1"/>
        <end position="97"/>
    </location>
</feature>
<dbReference type="SUPFAM" id="SSF57850">
    <property type="entry name" value="RING/U-box"/>
    <property type="match status" value="1"/>
</dbReference>
<dbReference type="Pfam" id="PF22191">
    <property type="entry name" value="IBR_1"/>
    <property type="match status" value="1"/>
</dbReference>
<evidence type="ECO:0000259" key="7">
    <source>
        <dbReference type="PROSITE" id="PS51873"/>
    </source>
</evidence>
<dbReference type="AlphaFoldDB" id="A0AAD9CCM6"/>
<protein>
    <submittedName>
        <fullName evidence="8">E3 ubiquitin-protein ligase RNF14</fullName>
    </submittedName>
</protein>
<keyword evidence="1" id="KW-0808">Transferase</keyword>
<proteinExistence type="predicted"/>
<evidence type="ECO:0000256" key="5">
    <source>
        <dbReference type="ARBA" id="ARBA00022786"/>
    </source>
</evidence>
<evidence type="ECO:0000313" key="8">
    <source>
        <dbReference type="EMBL" id="KAK1897269.1"/>
    </source>
</evidence>
<dbReference type="Gene3D" id="1.20.120.1750">
    <property type="match status" value="1"/>
</dbReference>
<dbReference type="EMBL" id="JASDAP010000009">
    <property type="protein sequence ID" value="KAK1897269.1"/>
    <property type="molecule type" value="Genomic_DNA"/>
</dbReference>
<dbReference type="GO" id="GO:0008270">
    <property type="term" value="F:zinc ion binding"/>
    <property type="evidence" value="ECO:0007669"/>
    <property type="project" value="UniProtKB-KW"/>
</dbReference>
<evidence type="ECO:0000313" key="9">
    <source>
        <dbReference type="Proteomes" id="UP001228049"/>
    </source>
</evidence>
<evidence type="ECO:0000256" key="6">
    <source>
        <dbReference type="ARBA" id="ARBA00022833"/>
    </source>
</evidence>
<keyword evidence="3" id="KW-0677">Repeat</keyword>
<dbReference type="GO" id="GO:0016740">
    <property type="term" value="F:transferase activity"/>
    <property type="evidence" value="ECO:0007669"/>
    <property type="project" value="UniProtKB-KW"/>
</dbReference>
<keyword evidence="6" id="KW-0862">Zinc</keyword>
<keyword evidence="5" id="KW-0833">Ubl conjugation pathway</keyword>
<sequence length="100" mass="11850">MALWDDYASGSKQRQRLLENRYGRKIMKETVEDCLSEDWIVFNSKNCPHCFCRIQKNRGCNMMTCSKCLNRFCWACLDRLQTGASQHFVDSRCAADYREY</sequence>
<name>A0AAD9CCM6_DISEL</name>
<evidence type="ECO:0000256" key="4">
    <source>
        <dbReference type="ARBA" id="ARBA00022771"/>
    </source>
</evidence>
<gene>
    <name evidence="8" type="ORF">KUDE01_016802</name>
</gene>
<evidence type="ECO:0000256" key="2">
    <source>
        <dbReference type="ARBA" id="ARBA00022723"/>
    </source>
</evidence>
<comment type="caution">
    <text evidence="8">The sequence shown here is derived from an EMBL/GenBank/DDBJ whole genome shotgun (WGS) entry which is preliminary data.</text>
</comment>
<evidence type="ECO:0000256" key="3">
    <source>
        <dbReference type="ARBA" id="ARBA00022737"/>
    </source>
</evidence>
<keyword evidence="9" id="KW-1185">Reference proteome</keyword>
<dbReference type="PROSITE" id="PS51873">
    <property type="entry name" value="TRIAD"/>
    <property type="match status" value="1"/>
</dbReference>
<dbReference type="Proteomes" id="UP001228049">
    <property type="component" value="Unassembled WGS sequence"/>
</dbReference>
<accession>A0AAD9CCM6</accession>